<feature type="transmembrane region" description="Helical" evidence="1">
    <location>
        <begin position="69"/>
        <end position="88"/>
    </location>
</feature>
<accession>A0A327WWT6</accession>
<dbReference type="Proteomes" id="UP000287865">
    <property type="component" value="Unassembled WGS sequence"/>
</dbReference>
<reference evidence="3 5" key="1">
    <citation type="journal article" date="2018" name="Front. Microbiol.">
        <title>Genome-Based Analysis Reveals the Taxonomy and Diversity of the Family Idiomarinaceae.</title>
        <authorList>
            <person name="Liu Y."/>
            <person name="Lai Q."/>
            <person name="Shao Z."/>
        </authorList>
    </citation>
    <scope>NUCLEOTIDE SEQUENCE [LARGE SCALE GENOMIC DNA]</scope>
    <source>
        <strain evidence="3 5">CF12-14</strain>
    </source>
</reference>
<keyword evidence="5" id="KW-1185">Reference proteome</keyword>
<dbReference type="Proteomes" id="UP000249203">
    <property type="component" value="Unassembled WGS sequence"/>
</dbReference>
<name>A0A327WWT6_9GAMM</name>
<feature type="transmembrane region" description="Helical" evidence="1">
    <location>
        <begin position="42"/>
        <end position="63"/>
    </location>
</feature>
<sequence>MESKYVNYFDEIKHKSEREQLHILSEARYEAFVIQRLGVKAAVYLTLLVASLAAFMFVVQAYLSPSFMFFGFVQALVIVDSLAAYKYLSGKLLYKGLKRVLAEGNANN</sequence>
<reference evidence="2 4" key="2">
    <citation type="submission" date="2018-06" db="EMBL/GenBank/DDBJ databases">
        <title>Genomic Encyclopedia of Type Strains, Phase III (KMG-III): the genomes of soil and plant-associated and newly described type strains.</title>
        <authorList>
            <person name="Whitman W."/>
        </authorList>
    </citation>
    <scope>NUCLEOTIDE SEQUENCE [LARGE SCALE GENOMIC DNA]</scope>
    <source>
        <strain evidence="2 4">CGMCC 1.15366</strain>
    </source>
</reference>
<evidence type="ECO:0000313" key="2">
    <source>
        <dbReference type="EMBL" id="RAJ93955.1"/>
    </source>
</evidence>
<organism evidence="2 4">
    <name type="scientific">Aliidiomarina maris</name>
    <dbReference type="NCBI Taxonomy" id="531312"/>
    <lineage>
        <taxon>Bacteria</taxon>
        <taxon>Pseudomonadati</taxon>
        <taxon>Pseudomonadota</taxon>
        <taxon>Gammaproteobacteria</taxon>
        <taxon>Alteromonadales</taxon>
        <taxon>Idiomarinaceae</taxon>
        <taxon>Aliidiomarina</taxon>
    </lineage>
</organism>
<protein>
    <submittedName>
        <fullName evidence="2">Uncharacterized protein</fullName>
    </submittedName>
</protein>
<evidence type="ECO:0000256" key="1">
    <source>
        <dbReference type="SAM" id="Phobius"/>
    </source>
</evidence>
<dbReference type="AlphaFoldDB" id="A0A327WWT6"/>
<gene>
    <name evidence="2" type="ORF">B0I24_11558</name>
    <name evidence="3" type="ORF">CWE07_02610</name>
</gene>
<evidence type="ECO:0000313" key="3">
    <source>
        <dbReference type="EMBL" id="RUO27540.1"/>
    </source>
</evidence>
<evidence type="ECO:0000313" key="5">
    <source>
        <dbReference type="Proteomes" id="UP000287865"/>
    </source>
</evidence>
<dbReference type="EMBL" id="QLMD01000015">
    <property type="protein sequence ID" value="RAJ93955.1"/>
    <property type="molecule type" value="Genomic_DNA"/>
</dbReference>
<keyword evidence="1" id="KW-0812">Transmembrane</keyword>
<evidence type="ECO:0000313" key="4">
    <source>
        <dbReference type="Proteomes" id="UP000249203"/>
    </source>
</evidence>
<proteinExistence type="predicted"/>
<dbReference type="OrthoDB" id="10010907at2"/>
<keyword evidence="1" id="KW-0472">Membrane</keyword>
<keyword evidence="1" id="KW-1133">Transmembrane helix</keyword>
<dbReference type="RefSeq" id="WP_111570273.1">
    <property type="nucleotide sequence ID" value="NZ_PIPK01000002.1"/>
</dbReference>
<comment type="caution">
    <text evidence="2">The sequence shown here is derived from an EMBL/GenBank/DDBJ whole genome shotgun (WGS) entry which is preliminary data.</text>
</comment>
<dbReference type="EMBL" id="PIPK01000002">
    <property type="protein sequence ID" value="RUO27540.1"/>
    <property type="molecule type" value="Genomic_DNA"/>
</dbReference>